<name>A0A5J4V526_9EUKA</name>
<sequence>MDKKLPKLIQGLPSNLHQNYEIMEEIGEGSFAKVKKAKNKQTGELVAIKFINKSKIDPTRKQSLLSEIDSMQSMKHPYIIELYEVYELEDKLCLVMELVTGGELLDKLADRGSYSERDASLLMLSVFSAVKYMHDRGIAHRDLKPENILYENDNVLSPIKLSDFGFSKIIGEKQMMETCCGTPSYVAPEVLARKGYGQECDLWSIGVIMYMLLCGFPPFYDENEAALFKIIQKGQFEFTSPHWNQISPLAKDLISNLLVVDPKKRYTADQALKHPWFTEALPTHKLDETYKKIKETRLKYLFRAAGMAALMKGKLKK</sequence>
<dbReference type="SUPFAM" id="SSF56112">
    <property type="entry name" value="Protein kinase-like (PK-like)"/>
    <property type="match status" value="1"/>
</dbReference>
<dbReference type="Proteomes" id="UP000324800">
    <property type="component" value="Unassembled WGS sequence"/>
</dbReference>
<dbReference type="Pfam" id="PF00069">
    <property type="entry name" value="Pkinase"/>
    <property type="match status" value="1"/>
</dbReference>
<protein>
    <submittedName>
        <fullName evidence="9">Putative Calcium/calmodulin-dependent protein kinase type 1</fullName>
    </submittedName>
</protein>
<dbReference type="InterPro" id="IPR008271">
    <property type="entry name" value="Ser/Thr_kinase_AS"/>
</dbReference>
<dbReference type="AlphaFoldDB" id="A0A5J4V526"/>
<dbReference type="FunFam" id="3.30.200.20:FF:000003">
    <property type="entry name" value="Non-specific serine/threonine protein kinase"/>
    <property type="match status" value="1"/>
</dbReference>
<evidence type="ECO:0000256" key="2">
    <source>
        <dbReference type="ARBA" id="ARBA00022679"/>
    </source>
</evidence>
<keyword evidence="1 7" id="KW-0723">Serine/threonine-protein kinase</keyword>
<keyword evidence="4 9" id="KW-0418">Kinase</keyword>
<keyword evidence="5 6" id="KW-0067">ATP-binding</keyword>
<reference evidence="9 10" key="1">
    <citation type="submission" date="2019-03" db="EMBL/GenBank/DDBJ databases">
        <title>Single cell metagenomics reveals metabolic interactions within the superorganism composed of flagellate Streblomastix strix and complex community of Bacteroidetes bacteria on its surface.</title>
        <authorList>
            <person name="Treitli S.C."/>
            <person name="Kolisko M."/>
            <person name="Husnik F."/>
            <person name="Keeling P."/>
            <person name="Hampl V."/>
        </authorList>
    </citation>
    <scope>NUCLEOTIDE SEQUENCE [LARGE SCALE GENOMIC DNA]</scope>
    <source>
        <strain evidence="9">ST1C</strain>
    </source>
</reference>
<evidence type="ECO:0000256" key="3">
    <source>
        <dbReference type="ARBA" id="ARBA00022741"/>
    </source>
</evidence>
<dbReference type="GO" id="GO:0005524">
    <property type="term" value="F:ATP binding"/>
    <property type="evidence" value="ECO:0007669"/>
    <property type="project" value="UniProtKB-UniRule"/>
</dbReference>
<evidence type="ECO:0000256" key="1">
    <source>
        <dbReference type="ARBA" id="ARBA00022527"/>
    </source>
</evidence>
<dbReference type="InterPro" id="IPR011009">
    <property type="entry name" value="Kinase-like_dom_sf"/>
</dbReference>
<comment type="caution">
    <text evidence="9">The sequence shown here is derived from an EMBL/GenBank/DDBJ whole genome shotgun (WGS) entry which is preliminary data.</text>
</comment>
<dbReference type="EMBL" id="SNRW01009985">
    <property type="protein sequence ID" value="KAA6377195.1"/>
    <property type="molecule type" value="Genomic_DNA"/>
</dbReference>
<gene>
    <name evidence="9" type="ORF">EZS28_027278</name>
</gene>
<evidence type="ECO:0000256" key="6">
    <source>
        <dbReference type="PROSITE-ProRule" id="PRU10141"/>
    </source>
</evidence>
<evidence type="ECO:0000256" key="7">
    <source>
        <dbReference type="RuleBase" id="RU000304"/>
    </source>
</evidence>
<dbReference type="SMART" id="SM00220">
    <property type="entry name" value="S_TKc"/>
    <property type="match status" value="1"/>
</dbReference>
<accession>A0A5J4V526</accession>
<evidence type="ECO:0000313" key="10">
    <source>
        <dbReference type="Proteomes" id="UP000324800"/>
    </source>
</evidence>
<dbReference type="OrthoDB" id="40902at2759"/>
<evidence type="ECO:0000256" key="5">
    <source>
        <dbReference type="ARBA" id="ARBA00022840"/>
    </source>
</evidence>
<feature type="binding site" evidence="6">
    <location>
        <position position="49"/>
    </location>
    <ligand>
        <name>ATP</name>
        <dbReference type="ChEBI" id="CHEBI:30616"/>
    </ligand>
</feature>
<evidence type="ECO:0000259" key="8">
    <source>
        <dbReference type="PROSITE" id="PS50011"/>
    </source>
</evidence>
<dbReference type="PROSITE" id="PS00107">
    <property type="entry name" value="PROTEIN_KINASE_ATP"/>
    <property type="match status" value="1"/>
</dbReference>
<comment type="similarity">
    <text evidence="7">Belongs to the protein kinase superfamily.</text>
</comment>
<proteinExistence type="inferred from homology"/>
<dbReference type="FunFam" id="1.10.510.10:FF:000026">
    <property type="entry name" value="Calcium/calmodulin-dependent protein kinase type 1"/>
    <property type="match status" value="1"/>
</dbReference>
<evidence type="ECO:0000313" key="9">
    <source>
        <dbReference type="EMBL" id="KAA6377195.1"/>
    </source>
</evidence>
<dbReference type="InterPro" id="IPR017441">
    <property type="entry name" value="Protein_kinase_ATP_BS"/>
</dbReference>
<dbReference type="Gene3D" id="1.10.510.10">
    <property type="entry name" value="Transferase(Phosphotransferase) domain 1"/>
    <property type="match status" value="1"/>
</dbReference>
<keyword evidence="3 6" id="KW-0547">Nucleotide-binding</keyword>
<evidence type="ECO:0000256" key="4">
    <source>
        <dbReference type="ARBA" id="ARBA00022777"/>
    </source>
</evidence>
<dbReference type="PANTHER" id="PTHR24347">
    <property type="entry name" value="SERINE/THREONINE-PROTEIN KINASE"/>
    <property type="match status" value="1"/>
</dbReference>
<organism evidence="9 10">
    <name type="scientific">Streblomastix strix</name>
    <dbReference type="NCBI Taxonomy" id="222440"/>
    <lineage>
        <taxon>Eukaryota</taxon>
        <taxon>Metamonada</taxon>
        <taxon>Preaxostyla</taxon>
        <taxon>Oxymonadida</taxon>
        <taxon>Streblomastigidae</taxon>
        <taxon>Streblomastix</taxon>
    </lineage>
</organism>
<dbReference type="PROSITE" id="PS50011">
    <property type="entry name" value="PROTEIN_KINASE_DOM"/>
    <property type="match status" value="1"/>
</dbReference>
<dbReference type="PROSITE" id="PS00108">
    <property type="entry name" value="PROTEIN_KINASE_ST"/>
    <property type="match status" value="1"/>
</dbReference>
<dbReference type="InterPro" id="IPR000719">
    <property type="entry name" value="Prot_kinase_dom"/>
</dbReference>
<dbReference type="GO" id="GO:0004674">
    <property type="term" value="F:protein serine/threonine kinase activity"/>
    <property type="evidence" value="ECO:0007669"/>
    <property type="project" value="UniProtKB-KW"/>
</dbReference>
<keyword evidence="2" id="KW-0808">Transferase</keyword>
<dbReference type="CDD" id="cd05117">
    <property type="entry name" value="STKc_CAMK"/>
    <property type="match status" value="1"/>
</dbReference>
<feature type="domain" description="Protein kinase" evidence="8">
    <location>
        <begin position="20"/>
        <end position="277"/>
    </location>
</feature>